<evidence type="ECO:0000256" key="1">
    <source>
        <dbReference type="ARBA" id="ARBA00005086"/>
    </source>
</evidence>
<dbReference type="InterPro" id="IPR008927">
    <property type="entry name" value="6-PGluconate_DH-like_C_sf"/>
</dbReference>
<name>A0A2H1J805_9MICO</name>
<dbReference type="InterPro" id="IPR036291">
    <property type="entry name" value="NAD(P)-bd_dom_sf"/>
</dbReference>
<dbReference type="PANTHER" id="PTHR48075:SF1">
    <property type="entry name" value="LAMBDA-CRYSTALLIN HOMOLOG"/>
    <property type="match status" value="1"/>
</dbReference>
<sequence length="328" mass="34079">MSFSVAVIGAGTIGRSFAWLFARSGYSVQVFDPRGDLAEVVAGLQADVSADAAAHNMLASELGSISLAESVEAAVADASFVQESGPEDPQAKPKLFAQIAAAAPLDAVFATSSSTIPASLIAHHLPAEAAARVIVGHPFNPPHLMPLVEVVPAPATGPDTVERALEFYRSCGREPVALNREVRGFVGNRLQNALMKEAISLVANGVISAPDLDAVMKNSLGLRWSAVGQFEAMHLGGGDAGIRGFMHHIGASFAKIGDLPLDLSDAGMAEVYSQVEEAYGETPSRAGAEARDRIQRSVLEVRGQGGAHSEECSAAVQADQGSGQTVAW</sequence>
<comment type="similarity">
    <text evidence="2">Belongs to the 3-hydroxyacyl-CoA dehydrogenase family.</text>
</comment>
<dbReference type="Gene3D" id="3.40.50.720">
    <property type="entry name" value="NAD(P)-binding Rossmann-like Domain"/>
    <property type="match status" value="1"/>
</dbReference>
<dbReference type="EC" id="1.1.1.-" evidence="6"/>
<dbReference type="InterPro" id="IPR013328">
    <property type="entry name" value="6PGD_dom2"/>
</dbReference>
<dbReference type="GO" id="GO:0006631">
    <property type="term" value="P:fatty acid metabolic process"/>
    <property type="evidence" value="ECO:0007669"/>
    <property type="project" value="InterPro"/>
</dbReference>
<evidence type="ECO:0000313" key="7">
    <source>
        <dbReference type="Proteomes" id="UP000234342"/>
    </source>
</evidence>
<gene>
    <name evidence="6" type="ORF">BANT10_01729</name>
</gene>
<evidence type="ECO:0000256" key="2">
    <source>
        <dbReference type="ARBA" id="ARBA00009463"/>
    </source>
</evidence>
<accession>A0A2H1J805</accession>
<organism evidence="6 7">
    <name type="scientific">Brevibacterium antiquum</name>
    <dbReference type="NCBI Taxonomy" id="234835"/>
    <lineage>
        <taxon>Bacteria</taxon>
        <taxon>Bacillati</taxon>
        <taxon>Actinomycetota</taxon>
        <taxon>Actinomycetes</taxon>
        <taxon>Micrococcales</taxon>
        <taxon>Brevibacteriaceae</taxon>
        <taxon>Brevibacterium</taxon>
    </lineage>
</organism>
<evidence type="ECO:0000259" key="5">
    <source>
        <dbReference type="Pfam" id="PF02737"/>
    </source>
</evidence>
<dbReference type="RefSeq" id="WP_101620143.1">
    <property type="nucleotide sequence ID" value="NZ_FXZE01000006.1"/>
</dbReference>
<dbReference type="InterPro" id="IPR006108">
    <property type="entry name" value="3HC_DH_C"/>
</dbReference>
<dbReference type="Pfam" id="PF02737">
    <property type="entry name" value="3HCDH_N"/>
    <property type="match status" value="1"/>
</dbReference>
<evidence type="ECO:0000313" key="6">
    <source>
        <dbReference type="EMBL" id="SMX83458.1"/>
    </source>
</evidence>
<dbReference type="Pfam" id="PF00725">
    <property type="entry name" value="3HCDH"/>
    <property type="match status" value="1"/>
</dbReference>
<protein>
    <submittedName>
        <fullName evidence="6">Ketoreductase RED1</fullName>
        <ecNumber evidence="6">1.1.1.-</ecNumber>
    </submittedName>
</protein>
<dbReference type="Proteomes" id="UP000234342">
    <property type="component" value="Unassembled WGS sequence"/>
</dbReference>
<dbReference type="PANTHER" id="PTHR48075">
    <property type="entry name" value="3-HYDROXYACYL-COA DEHYDROGENASE FAMILY PROTEIN"/>
    <property type="match status" value="1"/>
</dbReference>
<dbReference type="GO" id="GO:0050104">
    <property type="term" value="F:L-gulonate 3-dehydrogenase activity"/>
    <property type="evidence" value="ECO:0007669"/>
    <property type="project" value="TreeGrafter"/>
</dbReference>
<dbReference type="SUPFAM" id="SSF51735">
    <property type="entry name" value="NAD(P)-binding Rossmann-fold domains"/>
    <property type="match status" value="1"/>
</dbReference>
<dbReference type="Gene3D" id="1.10.1040.10">
    <property type="entry name" value="N-(1-d-carboxylethyl)-l-norvaline Dehydrogenase, domain 2"/>
    <property type="match status" value="1"/>
</dbReference>
<dbReference type="AlphaFoldDB" id="A0A2H1J805"/>
<evidence type="ECO:0000256" key="3">
    <source>
        <dbReference type="ARBA" id="ARBA00023002"/>
    </source>
</evidence>
<reference evidence="7" key="1">
    <citation type="submission" date="2017-03" db="EMBL/GenBank/DDBJ databases">
        <authorList>
            <person name="Monnet C."/>
        </authorList>
    </citation>
    <scope>NUCLEOTIDE SEQUENCE [LARGE SCALE GENOMIC DNA]</scope>
    <source>
        <strain evidence="7">P10</strain>
    </source>
</reference>
<evidence type="ECO:0000259" key="4">
    <source>
        <dbReference type="Pfam" id="PF00725"/>
    </source>
</evidence>
<keyword evidence="3 6" id="KW-0560">Oxidoreductase</keyword>
<keyword evidence="7" id="KW-1185">Reference proteome</keyword>
<dbReference type="EMBL" id="FXZE01000006">
    <property type="protein sequence ID" value="SMX83458.1"/>
    <property type="molecule type" value="Genomic_DNA"/>
</dbReference>
<comment type="pathway">
    <text evidence="1">Lipid metabolism; butanoate metabolism.</text>
</comment>
<dbReference type="SUPFAM" id="SSF48179">
    <property type="entry name" value="6-phosphogluconate dehydrogenase C-terminal domain-like"/>
    <property type="match status" value="1"/>
</dbReference>
<dbReference type="InterPro" id="IPR006180">
    <property type="entry name" value="3-OHacyl-CoA_DH_CS"/>
</dbReference>
<dbReference type="PROSITE" id="PS00067">
    <property type="entry name" value="3HCDH"/>
    <property type="match status" value="1"/>
</dbReference>
<dbReference type="GO" id="GO:0070403">
    <property type="term" value="F:NAD+ binding"/>
    <property type="evidence" value="ECO:0007669"/>
    <property type="project" value="InterPro"/>
</dbReference>
<feature type="domain" description="3-hydroxyacyl-CoA dehydrogenase C-terminal" evidence="4">
    <location>
        <begin position="184"/>
        <end position="252"/>
    </location>
</feature>
<dbReference type="InterPro" id="IPR006176">
    <property type="entry name" value="3-OHacyl-CoA_DH_NAD-bd"/>
</dbReference>
<feature type="domain" description="3-hydroxyacyl-CoA dehydrogenase NAD binding" evidence="5">
    <location>
        <begin position="4"/>
        <end position="179"/>
    </location>
</feature>
<proteinExistence type="inferred from homology"/>